<gene>
    <name evidence="5" type="primary">ssb</name>
    <name evidence="5" type="ORF">GT464_06310</name>
</gene>
<dbReference type="Proteomes" id="UP000469380">
    <property type="component" value="Unassembled WGS sequence"/>
</dbReference>
<dbReference type="Pfam" id="PF00436">
    <property type="entry name" value="SSB"/>
    <property type="match status" value="1"/>
</dbReference>
<evidence type="ECO:0000256" key="3">
    <source>
        <dbReference type="RuleBase" id="RU000524"/>
    </source>
</evidence>
<feature type="region of interest" description="Disordered" evidence="4">
    <location>
        <begin position="102"/>
        <end position="189"/>
    </location>
</feature>
<reference evidence="5 6" key="1">
    <citation type="journal article" date="2019" name="Nat. Med.">
        <title>A library of human gut bacterial isolates paired with longitudinal multiomics data enables mechanistic microbiome research.</title>
        <authorList>
            <person name="Poyet M."/>
            <person name="Groussin M."/>
            <person name="Gibbons S.M."/>
            <person name="Avila-Pacheco J."/>
            <person name="Jiang X."/>
            <person name="Kearney S.M."/>
            <person name="Perrotta A.R."/>
            <person name="Berdy B."/>
            <person name="Zhao S."/>
            <person name="Lieberman T.D."/>
            <person name="Swanson P.K."/>
            <person name="Smith M."/>
            <person name="Roesemann S."/>
            <person name="Alexander J.E."/>
            <person name="Rich S.A."/>
            <person name="Livny J."/>
            <person name="Vlamakis H."/>
            <person name="Clish C."/>
            <person name="Bullock K."/>
            <person name="Deik A."/>
            <person name="Scott J."/>
            <person name="Pierce K.A."/>
            <person name="Xavier R.J."/>
            <person name="Alm E.J."/>
        </authorList>
    </citation>
    <scope>NUCLEOTIDE SEQUENCE [LARGE SCALE GENOMIC DNA]</scope>
    <source>
        <strain evidence="5 6">BIOML-A20</strain>
    </source>
</reference>
<comment type="caution">
    <text evidence="5">The sequence shown here is derived from an EMBL/GenBank/DDBJ whole genome shotgun (WGS) entry which is preliminary data.</text>
</comment>
<protein>
    <recommendedName>
        <fullName evidence="3">Single-stranded DNA-binding protein</fullName>
    </recommendedName>
</protein>
<feature type="compositionally biased region" description="Low complexity" evidence="4">
    <location>
        <begin position="104"/>
        <end position="124"/>
    </location>
</feature>
<evidence type="ECO:0000256" key="2">
    <source>
        <dbReference type="PROSITE-ProRule" id="PRU00252"/>
    </source>
</evidence>
<proteinExistence type="predicted"/>
<evidence type="ECO:0000256" key="1">
    <source>
        <dbReference type="ARBA" id="ARBA00023125"/>
    </source>
</evidence>
<dbReference type="InterPro" id="IPR011344">
    <property type="entry name" value="ssDNA-bd"/>
</dbReference>
<dbReference type="Gene3D" id="2.40.50.140">
    <property type="entry name" value="Nucleic acid-binding proteins"/>
    <property type="match status" value="1"/>
</dbReference>
<sequence length="189" mass="21014">MKDFTIDGFVAQNVETKATQSGRMVTKFSVNSPDYDRKTQERTPQYFDCEFWHDQGDPKAAMIQEGALLLVWGQLHQDKWTDRNTGQNRSKVVLRAREVAQIRAPQPGRQQGRPQQPAAYAPQAYPQPAPMPQAYPQAAPMPQGYAQPAQYPQQPAAYAPAPQAAPQAAPQPAPAQAPVVEIYDEDIPF</sequence>
<evidence type="ECO:0000256" key="4">
    <source>
        <dbReference type="SAM" id="MobiDB-lite"/>
    </source>
</evidence>
<dbReference type="EMBL" id="WWSR01000009">
    <property type="protein sequence ID" value="MZJ39561.1"/>
    <property type="molecule type" value="Genomic_DNA"/>
</dbReference>
<dbReference type="SUPFAM" id="SSF50249">
    <property type="entry name" value="Nucleic acid-binding proteins"/>
    <property type="match status" value="1"/>
</dbReference>
<dbReference type="GO" id="GO:0006260">
    <property type="term" value="P:DNA replication"/>
    <property type="evidence" value="ECO:0007669"/>
    <property type="project" value="InterPro"/>
</dbReference>
<dbReference type="GO" id="GO:0003697">
    <property type="term" value="F:single-stranded DNA binding"/>
    <property type="evidence" value="ECO:0007669"/>
    <property type="project" value="InterPro"/>
</dbReference>
<dbReference type="RefSeq" id="WP_161160513.1">
    <property type="nucleotide sequence ID" value="NZ_WWSR01000009.1"/>
</dbReference>
<dbReference type="InterPro" id="IPR000424">
    <property type="entry name" value="Primosome_PriB/ssb"/>
</dbReference>
<accession>A0A6N9JJD1</accession>
<dbReference type="AlphaFoldDB" id="A0A6N9JJD1"/>
<evidence type="ECO:0000313" key="5">
    <source>
        <dbReference type="EMBL" id="MZJ39561.1"/>
    </source>
</evidence>
<dbReference type="NCBIfam" id="TIGR00621">
    <property type="entry name" value="ssb"/>
    <property type="match status" value="1"/>
</dbReference>
<feature type="compositionally biased region" description="Low complexity" evidence="4">
    <location>
        <begin position="134"/>
        <end position="168"/>
    </location>
</feature>
<dbReference type="InterPro" id="IPR012340">
    <property type="entry name" value="NA-bd_OB-fold"/>
</dbReference>
<evidence type="ECO:0000313" key="6">
    <source>
        <dbReference type="Proteomes" id="UP000469380"/>
    </source>
</evidence>
<dbReference type="PROSITE" id="PS50935">
    <property type="entry name" value="SSB"/>
    <property type="match status" value="1"/>
</dbReference>
<name>A0A6N9JJD1_9ACTN</name>
<organism evidence="5 6">
    <name type="scientific">Collinsella aerofaciens</name>
    <dbReference type="NCBI Taxonomy" id="74426"/>
    <lineage>
        <taxon>Bacteria</taxon>
        <taxon>Bacillati</taxon>
        <taxon>Actinomycetota</taxon>
        <taxon>Coriobacteriia</taxon>
        <taxon>Coriobacteriales</taxon>
        <taxon>Coriobacteriaceae</taxon>
        <taxon>Collinsella</taxon>
    </lineage>
</organism>
<keyword evidence="1 2" id="KW-0238">DNA-binding</keyword>